<protein>
    <submittedName>
        <fullName evidence="1">Uncharacterized protein</fullName>
    </submittedName>
</protein>
<evidence type="ECO:0000313" key="2">
    <source>
        <dbReference type="Proteomes" id="UP001152320"/>
    </source>
</evidence>
<accession>A0A9Q0YEF0</accession>
<organism evidence="1 2">
    <name type="scientific">Holothuria leucospilota</name>
    <name type="common">Black long sea cucumber</name>
    <name type="synonym">Mertensiothuria leucospilota</name>
    <dbReference type="NCBI Taxonomy" id="206669"/>
    <lineage>
        <taxon>Eukaryota</taxon>
        <taxon>Metazoa</taxon>
        <taxon>Echinodermata</taxon>
        <taxon>Eleutherozoa</taxon>
        <taxon>Echinozoa</taxon>
        <taxon>Holothuroidea</taxon>
        <taxon>Aspidochirotacea</taxon>
        <taxon>Aspidochirotida</taxon>
        <taxon>Holothuriidae</taxon>
        <taxon>Holothuria</taxon>
    </lineage>
</organism>
<sequence length="195" mass="22762">MDIKHLHNMFVYCNIVEPHAVGHAKVPVIRVVTVKRRYGEDIISIYTNIYYHPVEQKYFENIEIDIRDSVRFKMSFLRGIAIVTLHFPLQKRRSLFKKFLSCIITVIFTSIRAITKTLTFIKSVTAARLWRRKRTARTLYREYTGWIVSHGRSPAEERSQSIGKRSLAHRHECCGECLGRKILQGLCKNQGSSCF</sequence>
<keyword evidence="2" id="KW-1185">Reference proteome</keyword>
<dbReference type="EMBL" id="JAIZAY010000162">
    <property type="protein sequence ID" value="KAJ8018869.1"/>
    <property type="molecule type" value="Genomic_DNA"/>
</dbReference>
<evidence type="ECO:0000313" key="1">
    <source>
        <dbReference type="EMBL" id="KAJ8018869.1"/>
    </source>
</evidence>
<proteinExistence type="predicted"/>
<comment type="caution">
    <text evidence="1">The sequence shown here is derived from an EMBL/GenBank/DDBJ whole genome shotgun (WGS) entry which is preliminary data.</text>
</comment>
<dbReference type="AlphaFoldDB" id="A0A9Q0YEF0"/>
<reference evidence="1" key="1">
    <citation type="submission" date="2021-10" db="EMBL/GenBank/DDBJ databases">
        <title>Tropical sea cucumber genome reveals ecological adaptation and Cuvierian tubules defense mechanism.</title>
        <authorList>
            <person name="Chen T."/>
        </authorList>
    </citation>
    <scope>NUCLEOTIDE SEQUENCE</scope>
    <source>
        <strain evidence="1">Nanhai2018</strain>
        <tissue evidence="1">Muscle</tissue>
    </source>
</reference>
<name>A0A9Q0YEF0_HOLLE</name>
<dbReference type="Proteomes" id="UP001152320">
    <property type="component" value="Unassembled WGS sequence"/>
</dbReference>
<gene>
    <name evidence="1" type="ORF">HOLleu_42917</name>
</gene>